<dbReference type="EMBL" id="FQUZ01000002">
    <property type="protein sequence ID" value="SHE40715.1"/>
    <property type="molecule type" value="Genomic_DNA"/>
</dbReference>
<dbReference type="Proteomes" id="UP000184327">
    <property type="component" value="Unassembled WGS sequence"/>
</dbReference>
<dbReference type="AlphaFoldDB" id="A0A1M4T8F2"/>
<organism evidence="2 3">
    <name type="scientific">Lampropedia hyalina DSM 16112</name>
    <dbReference type="NCBI Taxonomy" id="1122156"/>
    <lineage>
        <taxon>Bacteria</taxon>
        <taxon>Pseudomonadati</taxon>
        <taxon>Pseudomonadota</taxon>
        <taxon>Betaproteobacteria</taxon>
        <taxon>Burkholderiales</taxon>
        <taxon>Comamonadaceae</taxon>
        <taxon>Lampropedia</taxon>
    </lineage>
</organism>
<dbReference type="PANTHER" id="PTHR33677:SF5">
    <property type="entry name" value="TRANSCRIPTIONAL REPRESSOR FRMR"/>
    <property type="match status" value="1"/>
</dbReference>
<dbReference type="Pfam" id="PF02583">
    <property type="entry name" value="Trns_repr_metal"/>
    <property type="match status" value="1"/>
</dbReference>
<dbReference type="STRING" id="1122156.SAMN02745117_00254"/>
<evidence type="ECO:0000256" key="1">
    <source>
        <dbReference type="ARBA" id="ARBA00005260"/>
    </source>
</evidence>
<sequence length="108" mass="11741">MPHSPEEKKRVVTRLRRIKGQTEALERAVEAGTDCGELLQQLAALRGATNGLMAEVLESHLRETFLRQDCPSGPADTVQAAPAATDATATATATEIDTLVRLIRRYLT</sequence>
<dbReference type="GO" id="GO:0003677">
    <property type="term" value="F:DNA binding"/>
    <property type="evidence" value="ECO:0007669"/>
    <property type="project" value="UniProtKB-KW"/>
</dbReference>
<evidence type="ECO:0000313" key="3">
    <source>
        <dbReference type="Proteomes" id="UP000184327"/>
    </source>
</evidence>
<accession>A0A1M4T8F2</accession>
<comment type="similarity">
    <text evidence="1">Belongs to the FrmR/RcnR family.</text>
</comment>
<dbReference type="GO" id="GO:0046872">
    <property type="term" value="F:metal ion binding"/>
    <property type="evidence" value="ECO:0007669"/>
    <property type="project" value="InterPro"/>
</dbReference>
<dbReference type="GO" id="GO:0045892">
    <property type="term" value="P:negative regulation of DNA-templated transcription"/>
    <property type="evidence" value="ECO:0007669"/>
    <property type="project" value="UniProtKB-ARBA"/>
</dbReference>
<dbReference type="InterPro" id="IPR003735">
    <property type="entry name" value="Metal_Tscrpt_repr"/>
</dbReference>
<dbReference type="PANTHER" id="PTHR33677">
    <property type="entry name" value="TRANSCRIPTIONAL REPRESSOR FRMR-RELATED"/>
    <property type="match status" value="1"/>
</dbReference>
<protein>
    <submittedName>
        <fullName evidence="2">DNA-binding transcriptional regulator, FrmR family</fullName>
    </submittedName>
</protein>
<gene>
    <name evidence="2" type="ORF">SAMN02745117_00254</name>
</gene>
<dbReference type="RefSeq" id="WP_073353726.1">
    <property type="nucleotide sequence ID" value="NZ_FQUZ01000002.1"/>
</dbReference>
<keyword evidence="3" id="KW-1185">Reference proteome</keyword>
<keyword evidence="2" id="KW-0238">DNA-binding</keyword>
<dbReference type="Gene3D" id="1.20.58.1000">
    <property type="entry name" value="Metal-sensitive repressor, helix protomer"/>
    <property type="match status" value="1"/>
</dbReference>
<dbReference type="InterPro" id="IPR038390">
    <property type="entry name" value="Metal_Tscrpt_repr_sf"/>
</dbReference>
<proteinExistence type="inferred from homology"/>
<dbReference type="CDD" id="cd10153">
    <property type="entry name" value="RcnR-FrmR-like_DUF156"/>
    <property type="match status" value="1"/>
</dbReference>
<dbReference type="OrthoDB" id="9806052at2"/>
<reference evidence="2 3" key="1">
    <citation type="submission" date="2016-11" db="EMBL/GenBank/DDBJ databases">
        <authorList>
            <person name="Jaros S."/>
            <person name="Januszkiewicz K."/>
            <person name="Wedrychowicz H."/>
        </authorList>
    </citation>
    <scope>NUCLEOTIDE SEQUENCE [LARGE SCALE GENOMIC DNA]</scope>
    <source>
        <strain evidence="2 3">DSM 16112</strain>
    </source>
</reference>
<name>A0A1M4T8F2_9BURK</name>
<evidence type="ECO:0000313" key="2">
    <source>
        <dbReference type="EMBL" id="SHE40715.1"/>
    </source>
</evidence>